<dbReference type="Pfam" id="PF12796">
    <property type="entry name" value="Ank_2"/>
    <property type="match status" value="1"/>
</dbReference>
<dbReference type="SUPFAM" id="SSF48403">
    <property type="entry name" value="Ankyrin repeat"/>
    <property type="match status" value="1"/>
</dbReference>
<sequence length="463" mass="51697">YLELGYAGAALQDNWSVSDFGITTGSTIRCQVKEVSKAILFLFSAITKETLPIMGPVTLLRSFVSKLKSLVSLQLGIPVSSFRLSTGSRLHLYDCNLLSDYAVQAVQRHFSMEKPVLRFQKRVALYVAAAHGHLDMANLLINGGVKAEDPVGFHPYCTWCYLMDHPDSLKCPTHAAVEAEQLLVLKLFVSRSIASLACCDPSGRNLLQIAIRHRCRECVTYLASKLYITVNFPGYSLPMYIYLQIKTWILRAQARKRQLLVRKLGDLVHFDGFPMQNKSSNLRGRALRRYIEVKESSCNFPVTSSFVGPSCVCHHSAAPTSQSASVVLPQLHPPQTMKSAIQQQNITRNRACGKKNPKEILPAENSNGSIGAWHSKVPHPCSFPDIRHRHFLISRSLTSDKILDIPQENFKLLNGRTLRENAIYCLAIASSFTEKPSLQQLALAQTLARRSVQSTLRDDLETC</sequence>
<dbReference type="PANTHER" id="PTHR46885:SF1">
    <property type="entry name" value="PROTEIN ANKUB1"/>
    <property type="match status" value="1"/>
</dbReference>
<dbReference type="AlphaFoldDB" id="A0A6P6M5M9"/>
<dbReference type="PANTHER" id="PTHR46885">
    <property type="entry name" value="PROTEIN ANKUB1"/>
    <property type="match status" value="1"/>
</dbReference>
<accession>A0A6P6M5M9</accession>
<dbReference type="SMART" id="SM00248">
    <property type="entry name" value="ANK"/>
    <property type="match status" value="2"/>
</dbReference>
<dbReference type="OrthoDB" id="8856820at2759"/>
<dbReference type="InterPro" id="IPR036770">
    <property type="entry name" value="Ankyrin_rpt-contain_sf"/>
</dbReference>
<dbReference type="Gene3D" id="1.25.40.20">
    <property type="entry name" value="Ankyrin repeat-containing domain"/>
    <property type="match status" value="1"/>
</dbReference>
<dbReference type="InterPro" id="IPR002110">
    <property type="entry name" value="Ankyrin_rpt"/>
</dbReference>
<name>A0A6P6M5M9_CARAU</name>
<dbReference type="PROSITE" id="PS50053">
    <property type="entry name" value="UBIQUITIN_2"/>
    <property type="match status" value="1"/>
</dbReference>
<reference evidence="3" key="1">
    <citation type="submission" date="2025-08" db="UniProtKB">
        <authorList>
            <consortium name="RefSeq"/>
        </authorList>
    </citation>
    <scope>IDENTIFICATION</scope>
    <source>
        <strain evidence="3">Wakin</strain>
        <tissue evidence="3">Muscle</tissue>
    </source>
</reference>
<keyword evidence="2" id="KW-1185">Reference proteome</keyword>
<gene>
    <name evidence="3" type="primary">LOC113064586</name>
</gene>
<feature type="domain" description="Ubiquitin-like" evidence="1">
    <location>
        <begin position="1"/>
        <end position="37"/>
    </location>
</feature>
<protein>
    <submittedName>
        <fullName evidence="3">Protein ANKUB1</fullName>
    </submittedName>
</protein>
<evidence type="ECO:0000313" key="2">
    <source>
        <dbReference type="Proteomes" id="UP000515129"/>
    </source>
</evidence>
<feature type="non-terminal residue" evidence="3">
    <location>
        <position position="1"/>
    </location>
</feature>
<evidence type="ECO:0000259" key="1">
    <source>
        <dbReference type="PROSITE" id="PS50053"/>
    </source>
</evidence>
<dbReference type="Proteomes" id="UP000515129">
    <property type="component" value="Chromosome 47"/>
</dbReference>
<evidence type="ECO:0000313" key="3">
    <source>
        <dbReference type="RefSeq" id="XP_026091221.1"/>
    </source>
</evidence>
<proteinExistence type="predicted"/>
<organism evidence="2 3">
    <name type="scientific">Carassius auratus</name>
    <name type="common">Goldfish</name>
    <dbReference type="NCBI Taxonomy" id="7957"/>
    <lineage>
        <taxon>Eukaryota</taxon>
        <taxon>Metazoa</taxon>
        <taxon>Chordata</taxon>
        <taxon>Craniata</taxon>
        <taxon>Vertebrata</taxon>
        <taxon>Euteleostomi</taxon>
        <taxon>Actinopterygii</taxon>
        <taxon>Neopterygii</taxon>
        <taxon>Teleostei</taxon>
        <taxon>Ostariophysi</taxon>
        <taxon>Cypriniformes</taxon>
        <taxon>Cyprinidae</taxon>
        <taxon>Cyprininae</taxon>
        <taxon>Carassius</taxon>
    </lineage>
</organism>
<dbReference type="InterPro" id="IPR042788">
    <property type="entry name" value="ANKUB1"/>
</dbReference>
<dbReference type="RefSeq" id="XP_026091221.1">
    <property type="nucleotide sequence ID" value="XM_026235436.1"/>
</dbReference>
<dbReference type="KEGG" id="caua:113064586"/>
<dbReference type="InterPro" id="IPR000626">
    <property type="entry name" value="Ubiquitin-like_dom"/>
</dbReference>